<evidence type="ECO:0000259" key="1">
    <source>
        <dbReference type="Pfam" id="PF00076"/>
    </source>
</evidence>
<protein>
    <submittedName>
        <fullName evidence="2">RNA-directed DNA polymerase, eukaryota, nucleotide-binding alpha-beta plait domain protein</fullName>
    </submittedName>
</protein>
<comment type="caution">
    <text evidence="2">The sequence shown here is derived from an EMBL/GenBank/DDBJ whole genome shotgun (WGS) entry which is preliminary data.</text>
</comment>
<dbReference type="InterPro" id="IPR000504">
    <property type="entry name" value="RRM_dom"/>
</dbReference>
<proteinExistence type="predicted"/>
<dbReference type="Gene3D" id="3.30.70.330">
    <property type="match status" value="1"/>
</dbReference>
<dbReference type="GO" id="GO:0003723">
    <property type="term" value="F:RNA binding"/>
    <property type="evidence" value="ECO:0007669"/>
    <property type="project" value="InterPro"/>
</dbReference>
<dbReference type="SUPFAM" id="SSF54928">
    <property type="entry name" value="RNA-binding domain, RBD"/>
    <property type="match status" value="1"/>
</dbReference>
<name>A0A699HH11_TANCI</name>
<dbReference type="Pfam" id="PF00076">
    <property type="entry name" value="RRM_1"/>
    <property type="match status" value="1"/>
</dbReference>
<keyword evidence="2" id="KW-0808">Transferase</keyword>
<organism evidence="2">
    <name type="scientific">Tanacetum cinerariifolium</name>
    <name type="common">Dalmatian daisy</name>
    <name type="synonym">Chrysanthemum cinerariifolium</name>
    <dbReference type="NCBI Taxonomy" id="118510"/>
    <lineage>
        <taxon>Eukaryota</taxon>
        <taxon>Viridiplantae</taxon>
        <taxon>Streptophyta</taxon>
        <taxon>Embryophyta</taxon>
        <taxon>Tracheophyta</taxon>
        <taxon>Spermatophyta</taxon>
        <taxon>Magnoliopsida</taxon>
        <taxon>eudicotyledons</taxon>
        <taxon>Gunneridae</taxon>
        <taxon>Pentapetalae</taxon>
        <taxon>asterids</taxon>
        <taxon>campanulids</taxon>
        <taxon>Asterales</taxon>
        <taxon>Asteraceae</taxon>
        <taxon>Asteroideae</taxon>
        <taxon>Anthemideae</taxon>
        <taxon>Anthemidinae</taxon>
        <taxon>Tanacetum</taxon>
    </lineage>
</organism>
<reference evidence="2" key="1">
    <citation type="journal article" date="2019" name="Sci. Rep.">
        <title>Draft genome of Tanacetum cinerariifolium, the natural source of mosquito coil.</title>
        <authorList>
            <person name="Yamashiro T."/>
            <person name="Shiraishi A."/>
            <person name="Satake H."/>
            <person name="Nakayama K."/>
        </authorList>
    </citation>
    <scope>NUCLEOTIDE SEQUENCE</scope>
</reference>
<sequence length="152" mass="17762">MRADELYKFLNGTLKSIRDELHHRVLNFCLDYNTKIPRRKWTAIDRKRSGLMVDLINKQQREMKIHLCALRVLLYPIVMKKARSDRYMSDLETSKISLQSKFDQTSKISKSVFISNFPNDCTNRDILKVCNNYGTMVDVFIPNKKSKAGSPN</sequence>
<dbReference type="InterPro" id="IPR012677">
    <property type="entry name" value="Nucleotide-bd_a/b_plait_sf"/>
</dbReference>
<keyword evidence="2" id="KW-0695">RNA-directed DNA polymerase</keyword>
<dbReference type="AlphaFoldDB" id="A0A699HH11"/>
<keyword evidence="2" id="KW-0548">Nucleotidyltransferase</keyword>
<evidence type="ECO:0000313" key="2">
    <source>
        <dbReference type="EMBL" id="GEX77273.1"/>
    </source>
</evidence>
<dbReference type="InterPro" id="IPR035979">
    <property type="entry name" value="RBD_domain_sf"/>
</dbReference>
<dbReference type="GO" id="GO:0003964">
    <property type="term" value="F:RNA-directed DNA polymerase activity"/>
    <property type="evidence" value="ECO:0007669"/>
    <property type="project" value="UniProtKB-KW"/>
</dbReference>
<dbReference type="CDD" id="cd00590">
    <property type="entry name" value="RRM_SF"/>
    <property type="match status" value="1"/>
</dbReference>
<feature type="domain" description="RRM" evidence="1">
    <location>
        <begin position="112"/>
        <end position="146"/>
    </location>
</feature>
<gene>
    <name evidence="2" type="ORF">Tci_349248</name>
</gene>
<accession>A0A699HH11</accession>
<dbReference type="EMBL" id="BKCJ010129099">
    <property type="protein sequence ID" value="GEX77273.1"/>
    <property type="molecule type" value="Genomic_DNA"/>
</dbReference>